<gene>
    <name evidence="7" type="primary">rplV</name>
    <name evidence="11" type="ORF">A2419_00100</name>
</gene>
<dbReference type="GO" id="GO:0019843">
    <property type="term" value="F:rRNA binding"/>
    <property type="evidence" value="ECO:0007669"/>
    <property type="project" value="UniProtKB-UniRule"/>
</dbReference>
<evidence type="ECO:0000256" key="1">
    <source>
        <dbReference type="ARBA" id="ARBA00009451"/>
    </source>
</evidence>
<dbReference type="PANTHER" id="PTHR13501">
    <property type="entry name" value="CHLOROPLAST 50S RIBOSOMAL PROTEIN L22-RELATED"/>
    <property type="match status" value="1"/>
</dbReference>
<dbReference type="Gene3D" id="3.90.470.10">
    <property type="entry name" value="Ribosomal protein L22/L17"/>
    <property type="match status" value="1"/>
</dbReference>
<evidence type="ECO:0000256" key="4">
    <source>
        <dbReference type="ARBA" id="ARBA00022980"/>
    </source>
</evidence>
<comment type="function">
    <text evidence="7">The globular domain of the protein is located near the polypeptide exit tunnel on the outside of the subunit, while an extended beta-hairpin is found that lines the wall of the exit tunnel in the center of the 70S ribosome.</text>
</comment>
<evidence type="ECO:0000256" key="10">
    <source>
        <dbReference type="RuleBase" id="RU004008"/>
    </source>
</evidence>
<comment type="caution">
    <text evidence="11">The sequence shown here is derived from an EMBL/GenBank/DDBJ whole genome shotgun (WGS) entry which is preliminary data.</text>
</comment>
<evidence type="ECO:0000256" key="8">
    <source>
        <dbReference type="RuleBase" id="RU004005"/>
    </source>
</evidence>
<dbReference type="Pfam" id="PF00237">
    <property type="entry name" value="Ribosomal_L22"/>
    <property type="match status" value="1"/>
</dbReference>
<proteinExistence type="inferred from homology"/>
<dbReference type="GO" id="GO:0022625">
    <property type="term" value="C:cytosolic large ribosomal subunit"/>
    <property type="evidence" value="ECO:0007669"/>
    <property type="project" value="TreeGrafter"/>
</dbReference>
<keyword evidence="4 7" id="KW-0689">Ribosomal protein</keyword>
<dbReference type="InterPro" id="IPR005727">
    <property type="entry name" value="Ribosomal_uL22_bac/chlpt-type"/>
</dbReference>
<dbReference type="InterPro" id="IPR047867">
    <property type="entry name" value="Ribosomal_uL22_bac/org-type"/>
</dbReference>
<dbReference type="InterPro" id="IPR001063">
    <property type="entry name" value="Ribosomal_uL22"/>
</dbReference>
<evidence type="ECO:0000256" key="7">
    <source>
        <dbReference type="HAMAP-Rule" id="MF_01331"/>
    </source>
</evidence>
<evidence type="ECO:0000256" key="5">
    <source>
        <dbReference type="ARBA" id="ARBA00023274"/>
    </source>
</evidence>
<keyword evidence="3 7" id="KW-0694">RNA-binding</keyword>
<evidence type="ECO:0000256" key="3">
    <source>
        <dbReference type="ARBA" id="ARBA00022884"/>
    </source>
</evidence>
<accession>A0A1F4Y2M8</accession>
<dbReference type="NCBIfam" id="TIGR01044">
    <property type="entry name" value="rplV_bact"/>
    <property type="match status" value="1"/>
</dbReference>
<name>A0A1F4Y2M8_9BACT</name>
<protein>
    <recommendedName>
        <fullName evidence="6 7">Large ribosomal subunit protein uL22</fullName>
    </recommendedName>
</protein>
<comment type="subunit">
    <text evidence="7 9">Part of the 50S ribosomal subunit.</text>
</comment>
<evidence type="ECO:0000256" key="6">
    <source>
        <dbReference type="ARBA" id="ARBA00035207"/>
    </source>
</evidence>
<comment type="function">
    <text evidence="7 10">This protein binds specifically to 23S rRNA; its binding is stimulated by other ribosomal proteins, e.g., L4, L17, and L20. It is important during the early stages of 50S assembly. It makes multiple contacts with different domains of the 23S rRNA in the assembled 50S subunit and ribosome.</text>
</comment>
<dbReference type="EMBL" id="MEXB01000011">
    <property type="protein sequence ID" value="OGC88199.1"/>
    <property type="molecule type" value="Genomic_DNA"/>
</dbReference>
<dbReference type="SUPFAM" id="SSF54843">
    <property type="entry name" value="Ribosomal protein L22"/>
    <property type="match status" value="1"/>
</dbReference>
<sequence>MAGATAKLKNYRQSPRKVRLVADLVRGKRVAQALAELSMLPKRASEPMQKLIKSAMANAGEGASELVISKIEVNGGIVFKRFMPRARGKASPIRKKTSIVTLTVTPMPKKKKETAK</sequence>
<evidence type="ECO:0000256" key="2">
    <source>
        <dbReference type="ARBA" id="ARBA00022730"/>
    </source>
</evidence>
<evidence type="ECO:0000313" key="12">
    <source>
        <dbReference type="Proteomes" id="UP000176568"/>
    </source>
</evidence>
<dbReference type="GO" id="GO:0006412">
    <property type="term" value="P:translation"/>
    <property type="evidence" value="ECO:0007669"/>
    <property type="project" value="UniProtKB-UniRule"/>
</dbReference>
<keyword evidence="2 7" id="KW-0699">rRNA-binding</keyword>
<dbReference type="HAMAP" id="MF_01331_B">
    <property type="entry name" value="Ribosomal_uL22_B"/>
    <property type="match status" value="1"/>
</dbReference>
<evidence type="ECO:0000256" key="9">
    <source>
        <dbReference type="RuleBase" id="RU004006"/>
    </source>
</evidence>
<dbReference type="InterPro" id="IPR036394">
    <property type="entry name" value="Ribosomal_uL22_sf"/>
</dbReference>
<dbReference type="STRING" id="1797247.A2419_00100"/>
<dbReference type="Proteomes" id="UP000176568">
    <property type="component" value="Unassembled WGS sequence"/>
</dbReference>
<reference evidence="11 12" key="1">
    <citation type="journal article" date="2016" name="Nat. Commun.">
        <title>Thousands of microbial genomes shed light on interconnected biogeochemical processes in an aquifer system.</title>
        <authorList>
            <person name="Anantharaman K."/>
            <person name="Brown C.T."/>
            <person name="Hug L.A."/>
            <person name="Sharon I."/>
            <person name="Castelle C.J."/>
            <person name="Probst A.J."/>
            <person name="Thomas B.C."/>
            <person name="Singh A."/>
            <person name="Wilkins M.J."/>
            <person name="Karaoz U."/>
            <person name="Brodie E.L."/>
            <person name="Williams K.H."/>
            <person name="Hubbard S.S."/>
            <person name="Banfield J.F."/>
        </authorList>
    </citation>
    <scope>NUCLEOTIDE SEQUENCE [LARGE SCALE GENOMIC DNA]</scope>
</reference>
<dbReference type="AlphaFoldDB" id="A0A1F4Y2M8"/>
<comment type="similarity">
    <text evidence="1 7 8">Belongs to the universal ribosomal protein uL22 family.</text>
</comment>
<evidence type="ECO:0000313" key="11">
    <source>
        <dbReference type="EMBL" id="OGC88199.1"/>
    </source>
</evidence>
<keyword evidence="5 7" id="KW-0687">Ribonucleoprotein</keyword>
<dbReference type="PANTHER" id="PTHR13501:SF8">
    <property type="entry name" value="LARGE RIBOSOMAL SUBUNIT PROTEIN UL22M"/>
    <property type="match status" value="1"/>
</dbReference>
<organism evidence="11 12">
    <name type="scientific">Candidatus Adlerbacteria bacterium RIFOXYC1_FULL_48_26</name>
    <dbReference type="NCBI Taxonomy" id="1797247"/>
    <lineage>
        <taxon>Bacteria</taxon>
        <taxon>Candidatus Adleribacteriota</taxon>
    </lineage>
</organism>
<dbReference type="GO" id="GO:0003735">
    <property type="term" value="F:structural constituent of ribosome"/>
    <property type="evidence" value="ECO:0007669"/>
    <property type="project" value="InterPro"/>
</dbReference>